<organism evidence="1 2">
    <name type="scientific">Romeriopsis navalis LEGE 11480</name>
    <dbReference type="NCBI Taxonomy" id="2777977"/>
    <lineage>
        <taxon>Bacteria</taxon>
        <taxon>Bacillati</taxon>
        <taxon>Cyanobacteriota</taxon>
        <taxon>Cyanophyceae</taxon>
        <taxon>Leptolyngbyales</taxon>
        <taxon>Leptolyngbyaceae</taxon>
        <taxon>Romeriopsis</taxon>
        <taxon>Romeriopsis navalis</taxon>
    </lineage>
</organism>
<accession>A0A928VW51</accession>
<dbReference type="InterPro" id="IPR016084">
    <property type="entry name" value="Haem_Oase-like_multi-hlx"/>
</dbReference>
<dbReference type="EMBL" id="JADEXQ010000156">
    <property type="protein sequence ID" value="MBE9033144.1"/>
    <property type="molecule type" value="Genomic_DNA"/>
</dbReference>
<dbReference type="Gene3D" id="1.20.910.10">
    <property type="entry name" value="Heme oxygenase-like"/>
    <property type="match status" value="1"/>
</dbReference>
<keyword evidence="2" id="KW-1185">Reference proteome</keyword>
<dbReference type="RefSeq" id="WP_264327955.1">
    <property type="nucleotide sequence ID" value="NZ_JADEXQ010000156.1"/>
</dbReference>
<dbReference type="AlphaFoldDB" id="A0A928VW51"/>
<name>A0A928VW51_9CYAN</name>
<gene>
    <name evidence="1" type="ORF">IQ266_25735</name>
</gene>
<comment type="caution">
    <text evidence="1">The sequence shown here is derived from an EMBL/GenBank/DDBJ whole genome shotgun (WGS) entry which is preliminary data.</text>
</comment>
<reference evidence="1" key="1">
    <citation type="submission" date="2020-10" db="EMBL/GenBank/DDBJ databases">
        <authorList>
            <person name="Castelo-Branco R."/>
            <person name="Eusebio N."/>
            <person name="Adriana R."/>
            <person name="Vieira A."/>
            <person name="Brugerolle De Fraissinette N."/>
            <person name="Rezende De Castro R."/>
            <person name="Schneider M.P."/>
            <person name="Vasconcelos V."/>
            <person name="Leao P.N."/>
        </authorList>
    </citation>
    <scope>NUCLEOTIDE SEQUENCE</scope>
    <source>
        <strain evidence="1">LEGE 11480</strain>
    </source>
</reference>
<protein>
    <submittedName>
        <fullName evidence="1">Uncharacterized protein</fullName>
    </submittedName>
</protein>
<evidence type="ECO:0000313" key="2">
    <source>
        <dbReference type="Proteomes" id="UP000625316"/>
    </source>
</evidence>
<proteinExistence type="predicted"/>
<evidence type="ECO:0000313" key="1">
    <source>
        <dbReference type="EMBL" id="MBE9033144.1"/>
    </source>
</evidence>
<dbReference type="Proteomes" id="UP000625316">
    <property type="component" value="Unassembled WGS sequence"/>
</dbReference>
<sequence length="238" mass="27294">MKNILALVESRKAQFAQLPIFQYLQDDRVPARERLRWTPHLAPLALGFGDLWRDILRRETADTPLQVLINRHASEDENHWKWYISDMRKLAFLGDMPFSDSLHFLWNEQRPKTRQVCLKVAGLTYTAEPIVVLAAIEALEATANVVFTKTAEIVRELPDEQKTGLHYFGHVHLIEDSSHSMFEADRQSIEDLDLTHAQELQAVTVVEEIFACFTEAFEEIMLSVEQPTADIQPTLIAA</sequence>